<evidence type="ECO:0000313" key="2">
    <source>
        <dbReference type="EMBL" id="CAG6751328.1"/>
    </source>
</evidence>
<name>A0A8D8ZP60_9HEMI</name>
<dbReference type="EMBL" id="HBUF01529316">
    <property type="protein sequence ID" value="CAG6751328.1"/>
    <property type="molecule type" value="Transcribed_RNA"/>
</dbReference>
<evidence type="ECO:0000256" key="1">
    <source>
        <dbReference type="SAM" id="MobiDB-lite"/>
    </source>
</evidence>
<protein>
    <submittedName>
        <fullName evidence="2">Uncharacterized protein</fullName>
    </submittedName>
</protein>
<feature type="compositionally biased region" description="Basic residues" evidence="1">
    <location>
        <begin position="81"/>
        <end position="94"/>
    </location>
</feature>
<organism evidence="2">
    <name type="scientific">Cacopsylla melanoneura</name>
    <dbReference type="NCBI Taxonomy" id="428564"/>
    <lineage>
        <taxon>Eukaryota</taxon>
        <taxon>Metazoa</taxon>
        <taxon>Ecdysozoa</taxon>
        <taxon>Arthropoda</taxon>
        <taxon>Hexapoda</taxon>
        <taxon>Insecta</taxon>
        <taxon>Pterygota</taxon>
        <taxon>Neoptera</taxon>
        <taxon>Paraneoptera</taxon>
        <taxon>Hemiptera</taxon>
        <taxon>Sternorrhyncha</taxon>
        <taxon>Psylloidea</taxon>
        <taxon>Psyllidae</taxon>
        <taxon>Psyllinae</taxon>
        <taxon>Cacopsylla</taxon>
    </lineage>
</organism>
<feature type="compositionally biased region" description="Basic and acidic residues" evidence="1">
    <location>
        <begin position="67"/>
        <end position="80"/>
    </location>
</feature>
<accession>A0A8D8ZP60</accession>
<feature type="region of interest" description="Disordered" evidence="1">
    <location>
        <begin position="67"/>
        <end position="94"/>
    </location>
</feature>
<reference evidence="2" key="1">
    <citation type="submission" date="2021-05" db="EMBL/GenBank/DDBJ databases">
        <authorList>
            <person name="Alioto T."/>
            <person name="Alioto T."/>
            <person name="Gomez Garrido J."/>
        </authorList>
    </citation>
    <scope>NUCLEOTIDE SEQUENCE</scope>
</reference>
<proteinExistence type="predicted"/>
<sequence length="190" mass="21492">MYNCTYISTAEYAAPVWKNSAHAKEVDVAVNAAVRIVSGCLKPSPIEKLYPIVGIAPPKIRREVAAEKEKTKQVEDERHPLHGHTPHHPPRLKSRKSFLRTTKVLTKTPEERIEELWKQSTSHNIPAKEEISPGSHLPYITWRALNRMRVGVSRCKKTLAKWGYTNDETCDCEEIQDEVMSVTTSAQPAP</sequence>
<dbReference type="AlphaFoldDB" id="A0A8D8ZP60"/>